<proteinExistence type="predicted"/>
<accession>A0A921SXA9</accession>
<dbReference type="SUPFAM" id="SSF53448">
    <property type="entry name" value="Nucleotide-diphospho-sugar transferases"/>
    <property type="match status" value="1"/>
</dbReference>
<dbReference type="InterPro" id="IPR034683">
    <property type="entry name" value="IspD/TarI"/>
</dbReference>
<evidence type="ECO:0000313" key="4">
    <source>
        <dbReference type="Proteomes" id="UP000742460"/>
    </source>
</evidence>
<evidence type="ECO:0000256" key="1">
    <source>
        <dbReference type="ARBA" id="ARBA00022679"/>
    </source>
</evidence>
<keyword evidence="2 3" id="KW-0548">Nucleotidyltransferase</keyword>
<comment type="caution">
    <text evidence="3">The sequence shown here is derived from an EMBL/GenBank/DDBJ whole genome shotgun (WGS) entry which is preliminary data.</text>
</comment>
<dbReference type="PANTHER" id="PTHR32125">
    <property type="entry name" value="2-C-METHYL-D-ERYTHRITOL 4-PHOSPHATE CYTIDYLYLTRANSFERASE, CHLOROPLASTIC"/>
    <property type="match status" value="1"/>
</dbReference>
<reference evidence="3" key="2">
    <citation type="submission" date="2021-09" db="EMBL/GenBank/DDBJ databases">
        <authorList>
            <person name="Gilroy R."/>
        </authorList>
    </citation>
    <scope>NUCLEOTIDE SEQUENCE</scope>
    <source>
        <strain evidence="3">ChiGjej5B5-22894</strain>
    </source>
</reference>
<gene>
    <name evidence="3" type="ORF">K8V81_07480</name>
</gene>
<evidence type="ECO:0000313" key="3">
    <source>
        <dbReference type="EMBL" id="HJG91551.1"/>
    </source>
</evidence>
<dbReference type="GO" id="GO:0050518">
    <property type="term" value="F:2-C-methyl-D-erythritol 4-phosphate cytidylyltransferase activity"/>
    <property type="evidence" value="ECO:0007669"/>
    <property type="project" value="TreeGrafter"/>
</dbReference>
<sequence length="228" mass="25223">MYSLILLNGGIGSRTGANQPKQLLKLRGIPILVYALVTADRVDQISQIVVNYPPDWREQIEEVLRAYAISTPVTLVEAGSSRHASVAAMLPHCTNDDVIIHESARPLVRERDFQNLIDSEHRNVSLMSEISFTVAPVDPETSAVTGSLERDRLRNVQLPQKFSKSDLQAAHDRAVEQGVEFTEDATLVADAGFPVHFIDGSDENFKVTTKTDLKMAGFLLRPEEGDDE</sequence>
<dbReference type="Proteomes" id="UP000742460">
    <property type="component" value="Unassembled WGS sequence"/>
</dbReference>
<dbReference type="EMBL" id="DYUE01000172">
    <property type="protein sequence ID" value="HJG91551.1"/>
    <property type="molecule type" value="Genomic_DNA"/>
</dbReference>
<feature type="non-terminal residue" evidence="3">
    <location>
        <position position="1"/>
    </location>
</feature>
<keyword evidence="1" id="KW-0808">Transferase</keyword>
<dbReference type="Gene3D" id="3.90.550.10">
    <property type="entry name" value="Spore Coat Polysaccharide Biosynthesis Protein SpsA, Chain A"/>
    <property type="match status" value="1"/>
</dbReference>
<evidence type="ECO:0000256" key="2">
    <source>
        <dbReference type="ARBA" id="ARBA00022695"/>
    </source>
</evidence>
<dbReference type="Pfam" id="PF01128">
    <property type="entry name" value="IspD"/>
    <property type="match status" value="1"/>
</dbReference>
<dbReference type="CDD" id="cd02516">
    <property type="entry name" value="CDP-ME_synthetase"/>
    <property type="match status" value="1"/>
</dbReference>
<dbReference type="AlphaFoldDB" id="A0A921SXA9"/>
<organism evidence="3 4">
    <name type="scientific">Brachybacterium massiliense</name>
    <dbReference type="NCBI Taxonomy" id="1755098"/>
    <lineage>
        <taxon>Bacteria</taxon>
        <taxon>Bacillati</taxon>
        <taxon>Actinomycetota</taxon>
        <taxon>Actinomycetes</taxon>
        <taxon>Micrococcales</taxon>
        <taxon>Dermabacteraceae</taxon>
        <taxon>Brachybacterium</taxon>
    </lineage>
</organism>
<dbReference type="InterPro" id="IPR050088">
    <property type="entry name" value="IspD/TarI_cytidylyltransf_bact"/>
</dbReference>
<name>A0A921SXA9_9MICO</name>
<protein>
    <submittedName>
        <fullName evidence="3">2-C-methyl-D-erythritol 4-phosphate cytidylyltransferase</fullName>
    </submittedName>
</protein>
<dbReference type="PANTHER" id="PTHR32125:SF4">
    <property type="entry name" value="2-C-METHYL-D-ERYTHRITOL 4-PHOSPHATE CYTIDYLYLTRANSFERASE, CHLOROPLASTIC"/>
    <property type="match status" value="1"/>
</dbReference>
<reference evidence="3" key="1">
    <citation type="journal article" date="2021" name="PeerJ">
        <title>Extensive microbial diversity within the chicken gut microbiome revealed by metagenomics and culture.</title>
        <authorList>
            <person name="Gilroy R."/>
            <person name="Ravi A."/>
            <person name="Getino M."/>
            <person name="Pursley I."/>
            <person name="Horton D.L."/>
            <person name="Alikhan N.F."/>
            <person name="Baker D."/>
            <person name="Gharbi K."/>
            <person name="Hall N."/>
            <person name="Watson M."/>
            <person name="Adriaenssens E.M."/>
            <person name="Foster-Nyarko E."/>
            <person name="Jarju S."/>
            <person name="Secka A."/>
            <person name="Antonio M."/>
            <person name="Oren A."/>
            <person name="Chaudhuri R.R."/>
            <person name="La Ragione R."/>
            <person name="Hildebrand F."/>
            <person name="Pallen M.J."/>
        </authorList>
    </citation>
    <scope>NUCLEOTIDE SEQUENCE</scope>
    <source>
        <strain evidence="3">ChiGjej5B5-22894</strain>
    </source>
</reference>
<dbReference type="InterPro" id="IPR029044">
    <property type="entry name" value="Nucleotide-diphossugar_trans"/>
</dbReference>